<dbReference type="VEuPathDB" id="FungiDB:PDIP_07840"/>
<evidence type="ECO:0000256" key="2">
    <source>
        <dbReference type="ARBA" id="ARBA00022898"/>
    </source>
</evidence>
<dbReference type="Gene3D" id="3.90.1150.10">
    <property type="entry name" value="Aspartate Aminotransferase, domain 1"/>
    <property type="match status" value="1"/>
</dbReference>
<dbReference type="InterPro" id="IPR000277">
    <property type="entry name" value="Cys/Met-Metab_PyrdxlP-dep_enz"/>
</dbReference>
<dbReference type="GeneID" id="26229107"/>
<feature type="region of interest" description="Disordered" evidence="3">
    <location>
        <begin position="562"/>
        <end position="604"/>
    </location>
</feature>
<dbReference type="RefSeq" id="XP_014538169.2">
    <property type="nucleotide sequence ID" value="XM_014682683.2"/>
</dbReference>
<dbReference type="GO" id="GO:0003962">
    <property type="term" value="F:cystathionine gamma-synthase activity"/>
    <property type="evidence" value="ECO:0007669"/>
    <property type="project" value="TreeGrafter"/>
</dbReference>
<dbReference type="InterPro" id="IPR015424">
    <property type="entry name" value="PyrdxlP-dep_Trfase"/>
</dbReference>
<dbReference type="InterPro" id="IPR015422">
    <property type="entry name" value="PyrdxlP-dep_Trfase_small"/>
</dbReference>
<dbReference type="SUPFAM" id="SSF53383">
    <property type="entry name" value="PLP-dependent transferases"/>
    <property type="match status" value="1"/>
</dbReference>
<evidence type="ECO:0000256" key="1">
    <source>
        <dbReference type="ARBA" id="ARBA00001933"/>
    </source>
</evidence>
<reference evidence="4 5" key="1">
    <citation type="submission" date="2020-08" db="EMBL/GenBank/DDBJ databases">
        <title>The completed genome sequence of the pathogenic ascomycete fungus Penicillium digitatum.</title>
        <authorList>
            <person name="Wang M."/>
        </authorList>
    </citation>
    <scope>NUCLEOTIDE SEQUENCE [LARGE SCALE GENOMIC DNA]</scope>
    <source>
        <strain evidence="4 5">PdW03</strain>
    </source>
</reference>
<protein>
    <submittedName>
        <fullName evidence="4">Cystathionine gamma-synthase</fullName>
    </submittedName>
</protein>
<dbReference type="Proteomes" id="UP000595662">
    <property type="component" value="Chromosome 6"/>
</dbReference>
<dbReference type="KEGG" id="pdp:PDIP_07840"/>
<name>A0A7T6XVB5_PENDI</name>
<dbReference type="InterPro" id="IPR051750">
    <property type="entry name" value="Trans-sulfuration_enzymes"/>
</dbReference>
<proteinExistence type="predicted"/>
<evidence type="ECO:0000313" key="4">
    <source>
        <dbReference type="EMBL" id="QQK48053.1"/>
    </source>
</evidence>
<evidence type="ECO:0000313" key="5">
    <source>
        <dbReference type="Proteomes" id="UP000595662"/>
    </source>
</evidence>
<dbReference type="GO" id="GO:0019346">
    <property type="term" value="P:transsulfuration"/>
    <property type="evidence" value="ECO:0007669"/>
    <property type="project" value="InterPro"/>
</dbReference>
<dbReference type="PANTHER" id="PTHR42699">
    <property type="match status" value="1"/>
</dbReference>
<dbReference type="GO" id="GO:0030170">
    <property type="term" value="F:pyridoxal phosphate binding"/>
    <property type="evidence" value="ECO:0007669"/>
    <property type="project" value="InterPro"/>
</dbReference>
<dbReference type="InterPro" id="IPR015421">
    <property type="entry name" value="PyrdxlP-dep_Trfase_major"/>
</dbReference>
<dbReference type="PANTHER" id="PTHR42699:SF1">
    <property type="entry name" value="CYSTATHIONINE GAMMA-SYNTHASE-RELATED"/>
    <property type="match status" value="1"/>
</dbReference>
<comment type="cofactor">
    <cofactor evidence="1">
        <name>pyridoxal 5'-phosphate</name>
        <dbReference type="ChEBI" id="CHEBI:597326"/>
    </cofactor>
</comment>
<dbReference type="AlphaFoldDB" id="A0A7T6XVB5"/>
<keyword evidence="2" id="KW-0663">Pyridoxal phosphate</keyword>
<organism evidence="4 5">
    <name type="scientific">Penicillium digitatum</name>
    <name type="common">Green mold</name>
    <dbReference type="NCBI Taxonomy" id="36651"/>
    <lineage>
        <taxon>Eukaryota</taxon>
        <taxon>Fungi</taxon>
        <taxon>Dikarya</taxon>
        <taxon>Ascomycota</taxon>
        <taxon>Pezizomycotina</taxon>
        <taxon>Eurotiomycetes</taxon>
        <taxon>Eurotiomycetidae</taxon>
        <taxon>Eurotiales</taxon>
        <taxon>Aspergillaceae</taxon>
        <taxon>Penicillium</taxon>
    </lineage>
</organism>
<sequence length="604" mass="67011">MLIDLTSLNPLPLTPSMGQPVPNVEHAVSVQLPTWDDIKEMFTGAPRVKNAQLTGYPRSFIHDDVKKFNQACLDKFSNDKNACFFFPSLDYAWACRRFATSVEIHGEAALPDHILSIRSLEIELKPAKEDESHDFITLHGVFCPKDRELLLHTFWRLVGVGISSRLAQNLNARMQTLRDISGDTARNEYPTVRGRWSERAHRKLCQRIANLLERAPSCTTRSEVVARDDVYLYSTGMAAIYHTHQLLLHWRGTSSVVFGFPYELTLKLVETFGPGARFFPFINEADLEKLEEHLAQQSAAGTPVQAIWCECPSNPLLRTANMQRIRALADKFKAAVVVDETVGGFANVDLLGVADILVTSLTKSFSGSADVMAGSIVLNSSSPFYEAWKNYLETNYQNCLYGGDAQKLEENSRDLLMRTAHINNSASYLAEALQPLINDPKSVITHIYHPKLDPQSQNYRSQMRQPTEEFTPGYGGLFTLQFEDAEMASVFFNALNVHKGPSLGAPVTLAQPYVQTVFHKQKAWAGECGLHESIVRVSVGLEDKRALLAAFRTALAVADNSKASRVHGATGENEDHSGASGVTEKAATILDSTSAEDMAMSEKR</sequence>
<dbReference type="Gene3D" id="3.40.640.10">
    <property type="entry name" value="Type I PLP-dependent aspartate aminotransferase-like (Major domain)"/>
    <property type="match status" value="1"/>
</dbReference>
<dbReference type="Pfam" id="PF01053">
    <property type="entry name" value="Cys_Met_Meta_PP"/>
    <property type="match status" value="1"/>
</dbReference>
<evidence type="ECO:0000256" key="3">
    <source>
        <dbReference type="SAM" id="MobiDB-lite"/>
    </source>
</evidence>
<gene>
    <name evidence="4" type="ORF">Pdw03_5688</name>
</gene>
<dbReference type="EMBL" id="CP060779">
    <property type="protein sequence ID" value="QQK48053.1"/>
    <property type="molecule type" value="Genomic_DNA"/>
</dbReference>
<accession>A0A7T6XVB5</accession>